<evidence type="ECO:0000256" key="1">
    <source>
        <dbReference type="SAM" id="SignalP"/>
    </source>
</evidence>
<dbReference type="AlphaFoldDB" id="A0A849KZF9"/>
<gene>
    <name evidence="2" type="ORF">HMH01_03880</name>
</gene>
<dbReference type="RefSeq" id="WP_171322671.1">
    <property type="nucleotide sequence ID" value="NZ_JABFBC010000001.1"/>
</dbReference>
<proteinExistence type="predicted"/>
<name>A0A849KZF9_9RHOB</name>
<evidence type="ECO:0000313" key="2">
    <source>
        <dbReference type="EMBL" id="NNU79572.1"/>
    </source>
</evidence>
<organism evidence="2 3">
    <name type="scientific">Halovulum dunhuangense</name>
    <dbReference type="NCBI Taxonomy" id="1505036"/>
    <lineage>
        <taxon>Bacteria</taxon>
        <taxon>Pseudomonadati</taxon>
        <taxon>Pseudomonadota</taxon>
        <taxon>Alphaproteobacteria</taxon>
        <taxon>Rhodobacterales</taxon>
        <taxon>Paracoccaceae</taxon>
        <taxon>Halovulum</taxon>
    </lineage>
</organism>
<feature type="chain" id="PRO_5032538202" evidence="1">
    <location>
        <begin position="23"/>
        <end position="115"/>
    </location>
</feature>
<feature type="signal peptide" evidence="1">
    <location>
        <begin position="1"/>
        <end position="22"/>
    </location>
</feature>
<protein>
    <submittedName>
        <fullName evidence="2">Uncharacterized protein</fullName>
    </submittedName>
</protein>
<keyword evidence="3" id="KW-1185">Reference proteome</keyword>
<dbReference type="EMBL" id="JABFBC010000001">
    <property type="protein sequence ID" value="NNU79572.1"/>
    <property type="molecule type" value="Genomic_DNA"/>
</dbReference>
<accession>A0A849KZF9</accession>
<dbReference type="Proteomes" id="UP000572377">
    <property type="component" value="Unassembled WGS sequence"/>
</dbReference>
<reference evidence="2 3" key="1">
    <citation type="submission" date="2020-05" db="EMBL/GenBank/DDBJ databases">
        <title>Gimesia benthica sp. nov., a novel planctomycete isolated from a deep-sea water sample of the Northwest Indian Ocean.</title>
        <authorList>
            <person name="Wang J."/>
            <person name="Ruan C."/>
            <person name="Song L."/>
            <person name="Zhu Y."/>
            <person name="Li A."/>
            <person name="Zheng X."/>
            <person name="Wang L."/>
            <person name="Lu Z."/>
            <person name="Huang Y."/>
            <person name="Du W."/>
            <person name="Zhou Y."/>
            <person name="Huang L."/>
            <person name="Dai X."/>
        </authorList>
    </citation>
    <scope>NUCLEOTIDE SEQUENCE [LARGE SCALE GENOMIC DNA]</scope>
    <source>
        <strain evidence="2 3">YYQ-30</strain>
    </source>
</reference>
<evidence type="ECO:0000313" key="3">
    <source>
        <dbReference type="Proteomes" id="UP000572377"/>
    </source>
</evidence>
<keyword evidence="1" id="KW-0732">Signal</keyword>
<sequence length="115" mass="12979">MYPTVTSAVVLAAITLAGPATADHLIRLERPPDVAALKTVYLACERRAQTTRIDEREYQLCATIYEELKQHGFAGSFRALHAWYVAARRTLPPRQPSDDRPVTLRTLLEVYRVKA</sequence>
<comment type="caution">
    <text evidence="2">The sequence shown here is derived from an EMBL/GenBank/DDBJ whole genome shotgun (WGS) entry which is preliminary data.</text>
</comment>